<dbReference type="RefSeq" id="WP_129985616.1">
    <property type="nucleotide sequence ID" value="NZ_SDPU01000012.1"/>
</dbReference>
<evidence type="ECO:0000313" key="2">
    <source>
        <dbReference type="EMBL" id="RYU14102.1"/>
    </source>
</evidence>
<gene>
    <name evidence="2" type="ORF">ETU37_04115</name>
</gene>
<feature type="compositionally biased region" description="Basic and acidic residues" evidence="1">
    <location>
        <begin position="13"/>
        <end position="25"/>
    </location>
</feature>
<dbReference type="AlphaFoldDB" id="A0A4Q5J645"/>
<accession>A0A4Q5J645</accession>
<evidence type="ECO:0008006" key="4">
    <source>
        <dbReference type="Google" id="ProtNLM"/>
    </source>
</evidence>
<feature type="region of interest" description="Disordered" evidence="1">
    <location>
        <begin position="1"/>
        <end position="25"/>
    </location>
</feature>
<name>A0A4Q5J645_9ACTN</name>
<keyword evidence="3" id="KW-1185">Reference proteome</keyword>
<dbReference type="OrthoDB" id="32458at2"/>
<feature type="compositionally biased region" description="Low complexity" evidence="1">
    <location>
        <begin position="1"/>
        <end position="12"/>
    </location>
</feature>
<organism evidence="2 3">
    <name type="scientific">Nocardioides iriomotensis</name>
    <dbReference type="NCBI Taxonomy" id="715784"/>
    <lineage>
        <taxon>Bacteria</taxon>
        <taxon>Bacillati</taxon>
        <taxon>Actinomycetota</taxon>
        <taxon>Actinomycetes</taxon>
        <taxon>Propionibacteriales</taxon>
        <taxon>Nocardioidaceae</taxon>
        <taxon>Nocardioides</taxon>
    </lineage>
</organism>
<dbReference type="SUPFAM" id="SSF159888">
    <property type="entry name" value="YdhG-like"/>
    <property type="match status" value="1"/>
</dbReference>
<sequence length="162" mass="17623">MATTKKTTSTRSRATESEDGKFTAEERAAMKERAAEIKAEKGTRGKGKADKAAQEAQVCLDKIAELPDDDRAIAEGIHAIATDEAVGLAAKTWYGMPAYAKDGKIVCFFQPADKFKARYATLGFNDPAALDDGDFWATSFAVLDWTPAVEKKVRSLVQQSVR</sequence>
<evidence type="ECO:0000256" key="1">
    <source>
        <dbReference type="SAM" id="MobiDB-lite"/>
    </source>
</evidence>
<protein>
    <recommendedName>
        <fullName evidence="4">DUF1801 domain-containing protein</fullName>
    </recommendedName>
</protein>
<evidence type="ECO:0000313" key="3">
    <source>
        <dbReference type="Proteomes" id="UP000291189"/>
    </source>
</evidence>
<dbReference type="Proteomes" id="UP000291189">
    <property type="component" value="Unassembled WGS sequence"/>
</dbReference>
<dbReference type="EMBL" id="SDPU01000012">
    <property type="protein sequence ID" value="RYU14102.1"/>
    <property type="molecule type" value="Genomic_DNA"/>
</dbReference>
<comment type="caution">
    <text evidence="2">The sequence shown here is derived from an EMBL/GenBank/DDBJ whole genome shotgun (WGS) entry which is preliminary data.</text>
</comment>
<reference evidence="2 3" key="1">
    <citation type="submission" date="2019-01" db="EMBL/GenBank/DDBJ databases">
        <title>Nocardioides guangzhouensis sp. nov., an actinobacterium isolated from soil.</title>
        <authorList>
            <person name="Fu Y."/>
            <person name="Cai Y."/>
            <person name="Lin Z."/>
            <person name="Chen P."/>
        </authorList>
    </citation>
    <scope>NUCLEOTIDE SEQUENCE [LARGE SCALE GENOMIC DNA]</scope>
    <source>
        <strain evidence="2 3">NBRC 105384</strain>
    </source>
</reference>
<proteinExistence type="predicted"/>